<reference evidence="2 3" key="1">
    <citation type="submission" date="2020-08" db="EMBL/GenBank/DDBJ databases">
        <title>Genomic Encyclopedia of Type Strains, Phase IV (KMG-IV): sequencing the most valuable type-strain genomes for metagenomic binning, comparative biology and taxonomic classification.</title>
        <authorList>
            <person name="Goeker M."/>
        </authorList>
    </citation>
    <scope>NUCLEOTIDE SEQUENCE [LARGE SCALE GENOMIC DNA]</scope>
    <source>
        <strain evidence="2 3">DSM 14562</strain>
    </source>
</reference>
<organism evidence="2 3">
    <name type="scientific">Sphingomonas yabuuchiae</name>
    <dbReference type="NCBI Taxonomy" id="172044"/>
    <lineage>
        <taxon>Bacteria</taxon>
        <taxon>Pseudomonadati</taxon>
        <taxon>Pseudomonadota</taxon>
        <taxon>Alphaproteobacteria</taxon>
        <taxon>Sphingomonadales</taxon>
        <taxon>Sphingomonadaceae</taxon>
        <taxon>Sphingomonas</taxon>
    </lineage>
</organism>
<protein>
    <recommendedName>
        <fullName evidence="4">MHYT domain-containing protein</fullName>
    </recommendedName>
</protein>
<accession>A0ABR6K6A2</accession>
<evidence type="ECO:0000313" key="3">
    <source>
        <dbReference type="Proteomes" id="UP000584663"/>
    </source>
</evidence>
<evidence type="ECO:0000256" key="1">
    <source>
        <dbReference type="SAM" id="Phobius"/>
    </source>
</evidence>
<keyword evidence="3" id="KW-1185">Reference proteome</keyword>
<keyword evidence="1" id="KW-0472">Membrane</keyword>
<evidence type="ECO:0000313" key="2">
    <source>
        <dbReference type="EMBL" id="MBB4608559.1"/>
    </source>
</evidence>
<dbReference type="Proteomes" id="UP000584663">
    <property type="component" value="Unassembled WGS sequence"/>
</dbReference>
<comment type="caution">
    <text evidence="2">The sequence shown here is derived from an EMBL/GenBank/DDBJ whole genome shotgun (WGS) entry which is preliminary data.</text>
</comment>
<keyword evidence="1" id="KW-1133">Transmembrane helix</keyword>
<name>A0ABR6K6A2_9SPHN</name>
<sequence length="104" mass="10429">MSVGVAALGIVVLHFGAMTATTLVPGGVVMNPGLHPVQPLNLARVVGLVTATIVVALVAAALLDRLLTDLRGLTQATRKGIASSVATDAAARSIVRAIVGRGRA</sequence>
<dbReference type="RefSeq" id="WP_380865401.1">
    <property type="nucleotide sequence ID" value="NZ_JBHSVJ010000001.1"/>
</dbReference>
<gene>
    <name evidence="2" type="ORF">GGQ89_000761</name>
</gene>
<keyword evidence="1" id="KW-0812">Transmembrane</keyword>
<proteinExistence type="predicted"/>
<evidence type="ECO:0008006" key="4">
    <source>
        <dbReference type="Google" id="ProtNLM"/>
    </source>
</evidence>
<dbReference type="EMBL" id="JACHNX010000002">
    <property type="protein sequence ID" value="MBB4608559.1"/>
    <property type="molecule type" value="Genomic_DNA"/>
</dbReference>
<feature type="transmembrane region" description="Helical" evidence="1">
    <location>
        <begin position="42"/>
        <end position="63"/>
    </location>
</feature>